<dbReference type="InterPro" id="IPR050859">
    <property type="entry name" value="Class-I_PLP-dep_aminotransf"/>
</dbReference>
<dbReference type="InterPro" id="IPR004839">
    <property type="entry name" value="Aminotransferase_I/II_large"/>
</dbReference>
<dbReference type="InterPro" id="IPR016135">
    <property type="entry name" value="UBQ-conjugating_enzyme/RWD"/>
</dbReference>
<comment type="subcellular location">
    <subcellularLocation>
        <location evidence="2">Cytoplasm</location>
    </subcellularLocation>
</comment>
<evidence type="ECO:0000256" key="1">
    <source>
        <dbReference type="ARBA" id="ARBA00001933"/>
    </source>
</evidence>
<evidence type="ECO:0000313" key="12">
    <source>
        <dbReference type="EMBL" id="RWR00263.1"/>
    </source>
</evidence>
<dbReference type="PROSITE" id="PS50908">
    <property type="entry name" value="RWD"/>
    <property type="match status" value="1"/>
</dbReference>
<evidence type="ECO:0000256" key="5">
    <source>
        <dbReference type="ARBA" id="ARBA00022491"/>
    </source>
</evidence>
<dbReference type="EMBL" id="RCNU01000001">
    <property type="protein sequence ID" value="RWR00263.1"/>
    <property type="molecule type" value="Genomic_DNA"/>
</dbReference>
<keyword evidence="9" id="KW-0663">Pyridoxal phosphate</keyword>
<keyword evidence="8" id="KW-0810">Translation regulation</keyword>
<dbReference type="Proteomes" id="UP000283841">
    <property type="component" value="Unassembled WGS sequence"/>
</dbReference>
<evidence type="ECO:0000256" key="9">
    <source>
        <dbReference type="ARBA" id="ARBA00022898"/>
    </source>
</evidence>
<comment type="cofactor">
    <cofactor evidence="1">
        <name>pyridoxal 5'-phosphate</name>
        <dbReference type="ChEBI" id="CHEBI:597326"/>
    </cofactor>
</comment>
<feature type="domain" description="RWD" evidence="11">
    <location>
        <begin position="645"/>
        <end position="765"/>
    </location>
</feature>
<comment type="caution">
    <text evidence="12">The sequence shown here is derived from an EMBL/GenBank/DDBJ whole genome shotgun (WGS) entry which is preliminary data.</text>
</comment>
<evidence type="ECO:0000259" key="11">
    <source>
        <dbReference type="PROSITE" id="PS50908"/>
    </source>
</evidence>
<dbReference type="InterPro" id="IPR015424">
    <property type="entry name" value="PyrdxlP-dep_Trfase"/>
</dbReference>
<dbReference type="STRING" id="264951.A0A443I873"/>
<evidence type="ECO:0000256" key="7">
    <source>
        <dbReference type="ARBA" id="ARBA00022679"/>
    </source>
</evidence>
<dbReference type="PROSITE" id="PS00910">
    <property type="entry name" value="UPF0029"/>
    <property type="match status" value="1"/>
</dbReference>
<evidence type="ECO:0000256" key="3">
    <source>
        <dbReference type="ARBA" id="ARBA00007441"/>
    </source>
</evidence>
<dbReference type="Gene3D" id="3.30.230.30">
    <property type="entry name" value="Impact, N-terminal domain"/>
    <property type="match status" value="1"/>
</dbReference>
<organism evidence="12 13">
    <name type="scientific">Byssochlamys spectabilis</name>
    <name type="common">Paecilomyces variotii</name>
    <dbReference type="NCBI Taxonomy" id="264951"/>
    <lineage>
        <taxon>Eukaryota</taxon>
        <taxon>Fungi</taxon>
        <taxon>Dikarya</taxon>
        <taxon>Ascomycota</taxon>
        <taxon>Pezizomycotina</taxon>
        <taxon>Eurotiomycetes</taxon>
        <taxon>Eurotiomycetidae</taxon>
        <taxon>Eurotiales</taxon>
        <taxon>Thermoascaceae</taxon>
        <taxon>Paecilomyces</taxon>
    </lineage>
</organism>
<dbReference type="InterPro" id="IPR020569">
    <property type="entry name" value="UPF0029_Impact_CS"/>
</dbReference>
<reference evidence="12 13" key="1">
    <citation type="journal article" date="2018" name="Front. Microbiol.">
        <title>Genomic and genetic insights into a cosmopolitan fungus, Paecilomyces variotii (Eurotiales).</title>
        <authorList>
            <person name="Urquhart A.S."/>
            <person name="Mondo S.J."/>
            <person name="Makela M.R."/>
            <person name="Hane J.K."/>
            <person name="Wiebenga A."/>
            <person name="He G."/>
            <person name="Mihaltcheva S."/>
            <person name="Pangilinan J."/>
            <person name="Lipzen A."/>
            <person name="Barry K."/>
            <person name="de Vries R.P."/>
            <person name="Grigoriev I.V."/>
            <person name="Idnurm A."/>
        </authorList>
    </citation>
    <scope>NUCLEOTIDE SEQUENCE [LARGE SCALE GENOMIC DNA]</scope>
    <source>
        <strain evidence="12 13">CBS 101075</strain>
    </source>
</reference>
<dbReference type="InterPro" id="IPR036956">
    <property type="entry name" value="Impact_N_sf"/>
</dbReference>
<dbReference type="InterPro" id="IPR020568">
    <property type="entry name" value="Ribosomal_Su5_D2-typ_SF"/>
</dbReference>
<dbReference type="GO" id="GO:0006417">
    <property type="term" value="P:regulation of translation"/>
    <property type="evidence" value="ECO:0007669"/>
    <property type="project" value="UniProtKB-KW"/>
</dbReference>
<evidence type="ECO:0000256" key="8">
    <source>
        <dbReference type="ARBA" id="ARBA00022845"/>
    </source>
</evidence>
<sequence>MDKDQHVYIPPPLDLSHHYSYTTKNRQASSVKNFYKYFQIPGIHNLAGGLPHVSYFPYDTLEATVALPQRFKPTPNIPVGPPEDDVVDVASLEQPASARVMVPKESGATDLIKKIDLSTALQYGTAEGYPPLRAFIKQFVRQHLHPNVPYAGGPDVILSCGSTDGFSKALEAFTNVWNKDRDWIRDREGIVCEEFAYMNAIQTAKPKGLNIVGIAVDEQGMMASGEGSLADVLDNWDFRKGRRPHLMYTVTIGQNPTGGTLSVERRKEIYALCQKYDIIIIEDDPYWNLQFPSAYSLAKKYRGDSTGVNLYNRNYNSHGKSSGYEFLDSLVPSYLSLDTDGRVVRLDTFSKTIAPGCRLGWITAQPAIIERLTRIAESSTQQPSGFVQAMVAKMIMGPEAKEQSGRDVDLQGKHGWKMDGWVRWLEGLRGAYERRMQDMCTALEEGKYIVQDSTDRDLFNSMGDLSDWEVVNKVKMFDFVWPMAGMFVWMKICIDTHPLFSQLGGEKLCKALWIHLTRKPYLCLVAPGQMFAPTQKTMDIAYQYMRLCFAPMAASDVTEASQKTVEGFKAFWQIKDPKDIDDHEESINLTIYFLAHIRLSPCVTVLRVSTETYAGEYYSIAKEEHDYENTMSLPLDSVQNSDLAEEIEAINAIYEPTTVTLTSNSRATSTSTSTLDLADANTSSAVTTTVTLQIPNHPHLSFVIGFDAKYPETAPRVIGTASTSSRGEGKIAVDVLEDIVRRIHQPGLVCLFDVINEAVEAFEELNIGGNREEQNGHGGAEKITDEDTTATGDDEVDYVAGDVAKLSLREAFGLESPPDWILSDVISEKKSVFVGRAAHVTSLEQAQAFLDHLLATEKKVAAATHNISAWRIRQKKAPAGGKGDSSSTGETIIQDCDDDGETAAGGRLLHLMQLMDVWDVVVVVSRWYGGIKLGPDRFRIINAAGRDALVKGGFGKGEGSGANEKGKKKGKK</sequence>
<dbReference type="SUPFAM" id="SSF53383">
    <property type="entry name" value="PLP-dependent transferases"/>
    <property type="match status" value="1"/>
</dbReference>
<evidence type="ECO:0000256" key="6">
    <source>
        <dbReference type="ARBA" id="ARBA00022576"/>
    </source>
</evidence>
<dbReference type="InterPro" id="IPR001498">
    <property type="entry name" value="Impact_N"/>
</dbReference>
<dbReference type="FunFam" id="3.40.640.10:FF:000127">
    <property type="entry name" value="Aromatic amino acid aminotransferase C56E4.03"/>
    <property type="match status" value="1"/>
</dbReference>
<dbReference type="InterPro" id="IPR006575">
    <property type="entry name" value="RWD_dom"/>
</dbReference>
<dbReference type="CDD" id="cd23822">
    <property type="entry name" value="RWD_ScYIH1-like"/>
    <property type="match status" value="1"/>
</dbReference>
<dbReference type="AlphaFoldDB" id="A0A443I873"/>
<keyword evidence="7 12" id="KW-0808">Transferase</keyword>
<keyword evidence="10" id="KW-0346">Stress response</keyword>
<dbReference type="GO" id="GO:0005737">
    <property type="term" value="C:cytoplasm"/>
    <property type="evidence" value="ECO:0007669"/>
    <property type="project" value="UniProtKB-SubCell"/>
</dbReference>
<dbReference type="SUPFAM" id="SSF54211">
    <property type="entry name" value="Ribosomal protein S5 domain 2-like"/>
    <property type="match status" value="1"/>
</dbReference>
<dbReference type="GeneID" id="39597006"/>
<evidence type="ECO:0000256" key="10">
    <source>
        <dbReference type="ARBA" id="ARBA00023016"/>
    </source>
</evidence>
<protein>
    <submittedName>
        <fullName evidence="12">Aromatic amino acid aminotransferase</fullName>
    </submittedName>
</protein>
<evidence type="ECO:0000313" key="13">
    <source>
        <dbReference type="Proteomes" id="UP000283841"/>
    </source>
</evidence>
<name>A0A443I873_BYSSP</name>
<evidence type="ECO:0000256" key="2">
    <source>
        <dbReference type="ARBA" id="ARBA00004496"/>
    </source>
</evidence>
<gene>
    <name evidence="12" type="ORF">C8Q69DRAFT_396324</name>
</gene>
<dbReference type="PANTHER" id="PTHR42790">
    <property type="entry name" value="AMINOTRANSFERASE"/>
    <property type="match status" value="1"/>
</dbReference>
<dbReference type="SUPFAM" id="SSF54495">
    <property type="entry name" value="UBC-like"/>
    <property type="match status" value="1"/>
</dbReference>
<dbReference type="CDD" id="cd00609">
    <property type="entry name" value="AAT_like"/>
    <property type="match status" value="1"/>
</dbReference>
<comment type="similarity">
    <text evidence="3">Belongs to the class-I pyridoxal-phosphate-dependent aminotransferase family.</text>
</comment>
<dbReference type="GO" id="GO:1901605">
    <property type="term" value="P:alpha-amino acid metabolic process"/>
    <property type="evidence" value="ECO:0007669"/>
    <property type="project" value="TreeGrafter"/>
</dbReference>
<dbReference type="Gene3D" id="3.40.640.10">
    <property type="entry name" value="Type I PLP-dependent aspartate aminotransferase-like (Major domain)"/>
    <property type="match status" value="1"/>
</dbReference>
<dbReference type="RefSeq" id="XP_028489907.1">
    <property type="nucleotide sequence ID" value="XM_028627729.1"/>
</dbReference>
<dbReference type="PANTHER" id="PTHR42790:SF1">
    <property type="entry name" value="AROMATIC AMINO ACID AMINOTRANSFERASE, HYPOTHETICAL (EUROFUNG)"/>
    <property type="match status" value="1"/>
</dbReference>
<dbReference type="Pfam" id="PF01205">
    <property type="entry name" value="Impact_N"/>
    <property type="match status" value="1"/>
</dbReference>
<dbReference type="InterPro" id="IPR015421">
    <property type="entry name" value="PyrdxlP-dep_Trfase_major"/>
</dbReference>
<evidence type="ECO:0000256" key="4">
    <source>
        <dbReference type="ARBA" id="ARBA00022490"/>
    </source>
</evidence>
<dbReference type="VEuPathDB" id="FungiDB:C8Q69DRAFT_396324"/>
<dbReference type="GO" id="GO:0008483">
    <property type="term" value="F:transaminase activity"/>
    <property type="evidence" value="ECO:0007669"/>
    <property type="project" value="UniProtKB-KW"/>
</dbReference>
<keyword evidence="13" id="KW-1185">Reference proteome</keyword>
<dbReference type="GO" id="GO:0030170">
    <property type="term" value="F:pyridoxal phosphate binding"/>
    <property type="evidence" value="ECO:0007669"/>
    <property type="project" value="InterPro"/>
</dbReference>
<keyword evidence="6 12" id="KW-0032">Aminotransferase</keyword>
<dbReference type="Pfam" id="PF00155">
    <property type="entry name" value="Aminotran_1_2"/>
    <property type="match status" value="1"/>
</dbReference>
<keyword evidence="5" id="KW-0678">Repressor</keyword>
<dbReference type="Pfam" id="PF05773">
    <property type="entry name" value="RWD"/>
    <property type="match status" value="1"/>
</dbReference>
<proteinExistence type="inferred from homology"/>
<accession>A0A443I873</accession>
<keyword evidence="4" id="KW-0963">Cytoplasm</keyword>